<feature type="region of interest" description="Disordered" evidence="1">
    <location>
        <begin position="1"/>
        <end position="48"/>
    </location>
</feature>
<gene>
    <name evidence="2" type="ORF">E2C01_102499</name>
</gene>
<evidence type="ECO:0000256" key="1">
    <source>
        <dbReference type="SAM" id="MobiDB-lite"/>
    </source>
</evidence>
<feature type="compositionally biased region" description="Low complexity" evidence="1">
    <location>
        <begin position="34"/>
        <end position="48"/>
    </location>
</feature>
<sequence length="61" mass="6673">MGEGLHRPPPHCRPDPAPPAADREIHTTGWDRWTAGASGTQTGTQAGTQGLKYTRMQLCRF</sequence>
<evidence type="ECO:0000313" key="2">
    <source>
        <dbReference type="EMBL" id="MPD06675.1"/>
    </source>
</evidence>
<dbReference type="EMBL" id="VSRR010152443">
    <property type="protein sequence ID" value="MPD06675.1"/>
    <property type="molecule type" value="Genomic_DNA"/>
</dbReference>
<proteinExistence type="predicted"/>
<evidence type="ECO:0000313" key="3">
    <source>
        <dbReference type="Proteomes" id="UP000324222"/>
    </source>
</evidence>
<dbReference type="AlphaFoldDB" id="A0A5B7KPB6"/>
<keyword evidence="3" id="KW-1185">Reference proteome</keyword>
<accession>A0A5B7KPB6</accession>
<dbReference type="Proteomes" id="UP000324222">
    <property type="component" value="Unassembled WGS sequence"/>
</dbReference>
<protein>
    <submittedName>
        <fullName evidence="2">Uncharacterized protein</fullName>
    </submittedName>
</protein>
<reference evidence="2 3" key="1">
    <citation type="submission" date="2019-05" db="EMBL/GenBank/DDBJ databases">
        <title>Another draft genome of Portunus trituberculatus and its Hox gene families provides insights of decapod evolution.</title>
        <authorList>
            <person name="Jeong J.-H."/>
            <person name="Song I."/>
            <person name="Kim S."/>
            <person name="Choi T."/>
            <person name="Kim D."/>
            <person name="Ryu S."/>
            <person name="Kim W."/>
        </authorList>
    </citation>
    <scope>NUCLEOTIDE SEQUENCE [LARGE SCALE GENOMIC DNA]</scope>
    <source>
        <tissue evidence="2">Muscle</tissue>
    </source>
</reference>
<comment type="caution">
    <text evidence="2">The sequence shown here is derived from an EMBL/GenBank/DDBJ whole genome shotgun (WGS) entry which is preliminary data.</text>
</comment>
<organism evidence="2 3">
    <name type="scientific">Portunus trituberculatus</name>
    <name type="common">Swimming crab</name>
    <name type="synonym">Neptunus trituberculatus</name>
    <dbReference type="NCBI Taxonomy" id="210409"/>
    <lineage>
        <taxon>Eukaryota</taxon>
        <taxon>Metazoa</taxon>
        <taxon>Ecdysozoa</taxon>
        <taxon>Arthropoda</taxon>
        <taxon>Crustacea</taxon>
        <taxon>Multicrustacea</taxon>
        <taxon>Malacostraca</taxon>
        <taxon>Eumalacostraca</taxon>
        <taxon>Eucarida</taxon>
        <taxon>Decapoda</taxon>
        <taxon>Pleocyemata</taxon>
        <taxon>Brachyura</taxon>
        <taxon>Eubrachyura</taxon>
        <taxon>Portunoidea</taxon>
        <taxon>Portunidae</taxon>
        <taxon>Portuninae</taxon>
        <taxon>Portunus</taxon>
    </lineage>
</organism>
<name>A0A5B7KPB6_PORTR</name>